<sequence>MHLYGKLCSLFLLFVWCNVAFAAVAPNIPVCPTYEEFAYSFECQATCAARTCPNTNDSPKREACVCKLGYIRQYAKGPCIRNSRCSF</sequence>
<dbReference type="AlphaFoldDB" id="A0A182W0R9"/>
<dbReference type="EnsemblMetazoa" id="AMIN003928-RA">
    <property type="protein sequence ID" value="AMIN003928-PA"/>
    <property type="gene ID" value="AMIN003928"/>
</dbReference>
<reference evidence="3" key="1">
    <citation type="submission" date="2013-03" db="EMBL/GenBank/DDBJ databases">
        <title>The Genome Sequence of Anopheles minimus MINIMUS1.</title>
        <authorList>
            <consortium name="The Broad Institute Genomics Platform"/>
            <person name="Neafsey D.E."/>
            <person name="Walton C."/>
            <person name="Walker B."/>
            <person name="Young S.K."/>
            <person name="Zeng Q."/>
            <person name="Gargeya S."/>
            <person name="Fitzgerald M."/>
            <person name="Haas B."/>
            <person name="Abouelleil A."/>
            <person name="Allen A.W."/>
            <person name="Alvarado L."/>
            <person name="Arachchi H.M."/>
            <person name="Berlin A.M."/>
            <person name="Chapman S.B."/>
            <person name="Gainer-Dewar J."/>
            <person name="Goldberg J."/>
            <person name="Griggs A."/>
            <person name="Gujja S."/>
            <person name="Hansen M."/>
            <person name="Howarth C."/>
            <person name="Imamovic A."/>
            <person name="Ireland A."/>
            <person name="Larimer J."/>
            <person name="McCowan C."/>
            <person name="Murphy C."/>
            <person name="Pearson M."/>
            <person name="Poon T.W."/>
            <person name="Priest M."/>
            <person name="Roberts A."/>
            <person name="Saif S."/>
            <person name="Shea T."/>
            <person name="Sisk P."/>
            <person name="Sykes S."/>
            <person name="Wortman J."/>
            <person name="Nusbaum C."/>
            <person name="Birren B."/>
        </authorList>
    </citation>
    <scope>NUCLEOTIDE SEQUENCE [LARGE SCALE GENOMIC DNA]</scope>
    <source>
        <strain evidence="3">MINIMUS1</strain>
    </source>
</reference>
<feature type="signal peptide" evidence="1">
    <location>
        <begin position="1"/>
        <end position="22"/>
    </location>
</feature>
<dbReference type="VEuPathDB" id="VectorBase:AMIN003928"/>
<dbReference type="Proteomes" id="UP000075920">
    <property type="component" value="Unassembled WGS sequence"/>
</dbReference>
<accession>A0A182W0R9</accession>
<evidence type="ECO:0000313" key="3">
    <source>
        <dbReference type="Proteomes" id="UP000075920"/>
    </source>
</evidence>
<keyword evidence="3" id="KW-1185">Reference proteome</keyword>
<organism evidence="2 3">
    <name type="scientific">Anopheles minimus</name>
    <dbReference type="NCBI Taxonomy" id="112268"/>
    <lineage>
        <taxon>Eukaryota</taxon>
        <taxon>Metazoa</taxon>
        <taxon>Ecdysozoa</taxon>
        <taxon>Arthropoda</taxon>
        <taxon>Hexapoda</taxon>
        <taxon>Insecta</taxon>
        <taxon>Pterygota</taxon>
        <taxon>Neoptera</taxon>
        <taxon>Endopterygota</taxon>
        <taxon>Diptera</taxon>
        <taxon>Nematocera</taxon>
        <taxon>Culicoidea</taxon>
        <taxon>Culicidae</taxon>
        <taxon>Anophelinae</taxon>
        <taxon>Anopheles</taxon>
    </lineage>
</organism>
<dbReference type="InterPro" id="IPR036084">
    <property type="entry name" value="Ser_inhib-like_sf"/>
</dbReference>
<reference evidence="2" key="2">
    <citation type="submission" date="2020-05" db="UniProtKB">
        <authorList>
            <consortium name="EnsemblMetazoa"/>
        </authorList>
    </citation>
    <scope>IDENTIFICATION</scope>
    <source>
        <strain evidence="2">MINIMUS1</strain>
    </source>
</reference>
<keyword evidence="1" id="KW-0732">Signal</keyword>
<dbReference type="SUPFAM" id="SSF57567">
    <property type="entry name" value="Serine protease inhibitors"/>
    <property type="match status" value="1"/>
</dbReference>
<evidence type="ECO:0008006" key="4">
    <source>
        <dbReference type="Google" id="ProtNLM"/>
    </source>
</evidence>
<evidence type="ECO:0000256" key="1">
    <source>
        <dbReference type="SAM" id="SignalP"/>
    </source>
</evidence>
<feature type="chain" id="PRO_5008140554" description="TIL domain-containing protein" evidence="1">
    <location>
        <begin position="23"/>
        <end position="87"/>
    </location>
</feature>
<proteinExistence type="predicted"/>
<protein>
    <recommendedName>
        <fullName evidence="4">TIL domain-containing protein</fullName>
    </recommendedName>
</protein>
<evidence type="ECO:0000313" key="2">
    <source>
        <dbReference type="EnsemblMetazoa" id="AMIN003928-PA"/>
    </source>
</evidence>
<name>A0A182W0R9_9DIPT</name>
<dbReference type="Gene3D" id="2.10.25.10">
    <property type="entry name" value="Laminin"/>
    <property type="match status" value="1"/>
</dbReference>